<dbReference type="InterPro" id="IPR014729">
    <property type="entry name" value="Rossmann-like_a/b/a_fold"/>
</dbReference>
<feature type="domain" description="Aminotransferase class V" evidence="2">
    <location>
        <begin position="22"/>
        <end position="209"/>
    </location>
</feature>
<name>A0ABR4QSA5_9CEST</name>
<gene>
    <name evidence="4" type="ORF">TcWFU_007126</name>
</gene>
<evidence type="ECO:0000256" key="1">
    <source>
        <dbReference type="SAM" id="MobiDB-lite"/>
    </source>
</evidence>
<keyword evidence="5" id="KW-1185">Reference proteome</keyword>
<feature type="region of interest" description="Disordered" evidence="1">
    <location>
        <begin position="581"/>
        <end position="636"/>
    </location>
</feature>
<evidence type="ECO:0000259" key="3">
    <source>
        <dbReference type="Pfam" id="PF01171"/>
    </source>
</evidence>
<dbReference type="Gene3D" id="3.40.640.10">
    <property type="entry name" value="Type I PLP-dependent aspartate aminotransferase-like (Major domain)"/>
    <property type="match status" value="1"/>
</dbReference>
<protein>
    <submittedName>
        <fullName evidence="4">tRNA-cytidine 32 2-sulfurtransferase</fullName>
    </submittedName>
</protein>
<dbReference type="SUPFAM" id="SSF52402">
    <property type="entry name" value="Adenine nucleotide alpha hydrolases-like"/>
    <property type="match status" value="1"/>
</dbReference>
<proteinExistence type="predicted"/>
<reference evidence="4 5" key="1">
    <citation type="journal article" date="2022" name="Front. Cell. Infect. Microbiol.">
        <title>The Genomes of Two Strains of Taenia crassiceps the Animal Model for the Study of Human Cysticercosis.</title>
        <authorList>
            <person name="Bobes R.J."/>
            <person name="Estrada K."/>
            <person name="Rios-Valencia D.G."/>
            <person name="Calderon-Gallegos A."/>
            <person name="de la Torre P."/>
            <person name="Carrero J.C."/>
            <person name="Sanchez-Flores A."/>
            <person name="Laclette J.P."/>
        </authorList>
    </citation>
    <scope>NUCLEOTIDE SEQUENCE [LARGE SCALE GENOMIC DNA]</scope>
    <source>
        <strain evidence="4">WFUcys</strain>
    </source>
</reference>
<dbReference type="InterPro" id="IPR015424">
    <property type="entry name" value="PyrdxlP-dep_Trfase"/>
</dbReference>
<organism evidence="4 5">
    <name type="scientific">Taenia crassiceps</name>
    <dbReference type="NCBI Taxonomy" id="6207"/>
    <lineage>
        <taxon>Eukaryota</taxon>
        <taxon>Metazoa</taxon>
        <taxon>Spiralia</taxon>
        <taxon>Lophotrochozoa</taxon>
        <taxon>Platyhelminthes</taxon>
        <taxon>Cestoda</taxon>
        <taxon>Eucestoda</taxon>
        <taxon>Cyclophyllidea</taxon>
        <taxon>Taeniidae</taxon>
        <taxon>Taenia</taxon>
    </lineage>
</organism>
<dbReference type="Proteomes" id="UP001651158">
    <property type="component" value="Unassembled WGS sequence"/>
</dbReference>
<comment type="caution">
    <text evidence="4">The sequence shown here is derived from an EMBL/GenBank/DDBJ whole genome shotgun (WGS) entry which is preliminary data.</text>
</comment>
<dbReference type="Gene3D" id="3.40.50.620">
    <property type="entry name" value="HUPs"/>
    <property type="match status" value="1"/>
</dbReference>
<dbReference type="EMBL" id="JAKROA010000001">
    <property type="protein sequence ID" value="KAL5112453.1"/>
    <property type="molecule type" value="Genomic_DNA"/>
</dbReference>
<accession>A0ABR4QSA5</accession>
<dbReference type="InterPro" id="IPR011063">
    <property type="entry name" value="TilS/TtcA_N"/>
</dbReference>
<dbReference type="InterPro" id="IPR015421">
    <property type="entry name" value="PyrdxlP-dep_Trfase_major"/>
</dbReference>
<dbReference type="InterPro" id="IPR000192">
    <property type="entry name" value="Aminotrans_V_dom"/>
</dbReference>
<dbReference type="Pfam" id="PF00266">
    <property type="entry name" value="Aminotran_5"/>
    <property type="match status" value="1"/>
</dbReference>
<feature type="compositionally biased region" description="Polar residues" evidence="1">
    <location>
        <begin position="612"/>
        <end position="622"/>
    </location>
</feature>
<feature type="compositionally biased region" description="Low complexity" evidence="1">
    <location>
        <begin position="518"/>
        <end position="530"/>
    </location>
</feature>
<dbReference type="SUPFAM" id="SSF53383">
    <property type="entry name" value="PLP-dependent transferases"/>
    <property type="match status" value="1"/>
</dbReference>
<feature type="domain" description="tRNA(Ile)-lysidine/2-thiocytidine synthase N-terminal" evidence="3">
    <location>
        <begin position="678"/>
        <end position="844"/>
    </location>
</feature>
<dbReference type="PANTHER" id="PTHR43686:SF1">
    <property type="entry name" value="AMINOTRAN_5 DOMAIN-CONTAINING PROTEIN"/>
    <property type="match status" value="1"/>
</dbReference>
<dbReference type="Pfam" id="PF01171">
    <property type="entry name" value="ATP_bind_3"/>
    <property type="match status" value="1"/>
</dbReference>
<dbReference type="PANTHER" id="PTHR43686">
    <property type="entry name" value="SULFURTRANSFERASE-RELATED"/>
    <property type="match status" value="1"/>
</dbReference>
<evidence type="ECO:0000259" key="2">
    <source>
        <dbReference type="Pfam" id="PF00266"/>
    </source>
</evidence>
<feature type="region of interest" description="Disordered" evidence="1">
    <location>
        <begin position="516"/>
        <end position="560"/>
    </location>
</feature>
<evidence type="ECO:0000313" key="5">
    <source>
        <dbReference type="Proteomes" id="UP001651158"/>
    </source>
</evidence>
<dbReference type="InterPro" id="IPR015422">
    <property type="entry name" value="PyrdxlP-dep_Trfase_small"/>
</dbReference>
<dbReference type="Gene3D" id="3.90.1150.10">
    <property type="entry name" value="Aspartate Aminotransferase, domain 1"/>
    <property type="match status" value="1"/>
</dbReference>
<sequence length="917" mass="103489">MSYLEEALKAESKTARKLGCQMLVCLSAASNVTGILVDTNAASSLVHRYGGIVFWDYATAAPYVEMNMNPAPKNGAEDAYKDAIFFSVHKFVGGPQTPGILVAKKKLFEAGEQFPFQSGGGTVNFVRREHTSYFKEVEVREEGGTPAIIESIRAGMVIQLKEAIGSKLIQKREEELVRMAWTKFSQCPNLVILGGSKAKRIAIFSFLVRHTRDSIPYANSSKHRMHDPSCKEIKDDNCLFIHHDFICSLLNDLFGIQSRSGCACAGPYALDLLGINEELAISYEDTLISKDNEEIFEHKILRPGFTRVNLPFFYPDEEIDFIIESIIFVAKYSWTFLPFYELNQTTGQWRYCNDKRSDMGKHLSNISYDHGVMRWKKPAQKSAGPVPLTLRECLSMAASLQQSLESVLRQSTCSVTNEKIDRYWMRSKVNYLRWFLLASEAAADARGLPRPIPQYPNMGSPWHPGCIERCFCPDLAKRDNESLSRLCKYTSAKMADAVMNEKHIYLNGVRKSNHCVNSSSSSDSSMESQSGTDIICVRRGGKENRGSPNRNSRSRGHASRIGRLGACERYPINFELPRGLIRPHRTQSSSPARHLRGETSWRSPPPQLLRPTIQNPDTSISSEYDDFSEGEVTGLGEEENYRRSPLYNEQESMLYRLYSDKWNQALRLFSMIHPGDRILVHLSGGKSSMALLHCLHAYQEMLQQENPDPEGRGVFDMGAVVVALAYENYDLLPLVNYLKALGVTYYYEKQDMNHYCSHSLDLCSSLKQKVIYNVARKYGYTVLALAQNLDEMAASFLSSVFNNGSIQTMEANVELKDLKLRLIRPLAFCREKTITEFVKTAGLPVMKTACPICEQSKMEQVRLKEILAAEENNNPHLFSSIISAISPLLHLSSQSNIVYESDTIPQTRVITWTKPEN</sequence>
<evidence type="ECO:0000313" key="4">
    <source>
        <dbReference type="EMBL" id="KAL5112453.1"/>
    </source>
</evidence>